<evidence type="ECO:0000313" key="7">
    <source>
        <dbReference type="Proteomes" id="UP001589619"/>
    </source>
</evidence>
<organism evidence="6 7">
    <name type="scientific">Paenibacillus hodogayensis</name>
    <dbReference type="NCBI Taxonomy" id="279208"/>
    <lineage>
        <taxon>Bacteria</taxon>
        <taxon>Bacillati</taxon>
        <taxon>Bacillota</taxon>
        <taxon>Bacilli</taxon>
        <taxon>Bacillales</taxon>
        <taxon>Paenibacillaceae</taxon>
        <taxon>Paenibacillus</taxon>
    </lineage>
</organism>
<gene>
    <name evidence="6" type="ORF">ACFFNY_11045</name>
</gene>
<accession>A0ABV5VV85</accession>
<evidence type="ECO:0000256" key="1">
    <source>
        <dbReference type="ARBA" id="ARBA00004196"/>
    </source>
</evidence>
<dbReference type="Gene3D" id="3.40.190.10">
    <property type="entry name" value="Periplasmic binding protein-like II"/>
    <property type="match status" value="1"/>
</dbReference>
<comment type="subcellular location">
    <subcellularLocation>
        <location evidence="1">Cell envelope</location>
    </subcellularLocation>
</comment>
<comment type="caution">
    <text evidence="6">The sequence shown here is derived from an EMBL/GenBank/DDBJ whole genome shotgun (WGS) entry which is preliminary data.</text>
</comment>
<feature type="compositionally biased region" description="Polar residues" evidence="5">
    <location>
        <begin position="11"/>
        <end position="25"/>
    </location>
</feature>
<evidence type="ECO:0000256" key="5">
    <source>
        <dbReference type="SAM" id="MobiDB-lite"/>
    </source>
</evidence>
<dbReference type="PANTHER" id="PTHR43649:SF31">
    <property type="entry name" value="SN-GLYCEROL-3-PHOSPHATE-BINDING PERIPLASMIC PROTEIN UGPB"/>
    <property type="match status" value="1"/>
</dbReference>
<proteinExistence type="inferred from homology"/>
<dbReference type="SUPFAM" id="SSF53850">
    <property type="entry name" value="Periplasmic binding protein-like II"/>
    <property type="match status" value="1"/>
</dbReference>
<reference evidence="6 7" key="1">
    <citation type="submission" date="2024-09" db="EMBL/GenBank/DDBJ databases">
        <authorList>
            <person name="Sun Q."/>
            <person name="Mori K."/>
        </authorList>
    </citation>
    <scope>NUCLEOTIDE SEQUENCE [LARGE SCALE GENOMIC DNA]</scope>
    <source>
        <strain evidence="6 7">JCM 12520</strain>
    </source>
</reference>
<evidence type="ECO:0000313" key="6">
    <source>
        <dbReference type="EMBL" id="MFB9752092.1"/>
    </source>
</evidence>
<dbReference type="InterPro" id="IPR050490">
    <property type="entry name" value="Bact_solute-bd_prot1"/>
</dbReference>
<evidence type="ECO:0000256" key="3">
    <source>
        <dbReference type="ARBA" id="ARBA00022448"/>
    </source>
</evidence>
<dbReference type="Proteomes" id="UP001589619">
    <property type="component" value="Unassembled WGS sequence"/>
</dbReference>
<evidence type="ECO:0000256" key="4">
    <source>
        <dbReference type="ARBA" id="ARBA00022729"/>
    </source>
</evidence>
<protein>
    <submittedName>
        <fullName evidence="6">ABC transporter substrate-binding protein</fullName>
    </submittedName>
</protein>
<dbReference type="Pfam" id="PF01547">
    <property type="entry name" value="SBP_bac_1"/>
    <property type="match status" value="1"/>
</dbReference>
<comment type="similarity">
    <text evidence="2">Belongs to the bacterial solute-binding protein 1 family.</text>
</comment>
<dbReference type="InterPro" id="IPR006059">
    <property type="entry name" value="SBP"/>
</dbReference>
<dbReference type="PANTHER" id="PTHR43649">
    <property type="entry name" value="ARABINOSE-BINDING PROTEIN-RELATED"/>
    <property type="match status" value="1"/>
</dbReference>
<name>A0ABV5VV85_9BACL</name>
<evidence type="ECO:0000256" key="2">
    <source>
        <dbReference type="ARBA" id="ARBA00008520"/>
    </source>
</evidence>
<keyword evidence="7" id="KW-1185">Reference proteome</keyword>
<keyword evidence="4" id="KW-0732">Signal</keyword>
<feature type="region of interest" description="Disordered" evidence="5">
    <location>
        <begin position="1"/>
        <end position="27"/>
    </location>
</feature>
<dbReference type="RefSeq" id="WP_344912895.1">
    <property type="nucleotide sequence ID" value="NZ_BAAAYO010000010.1"/>
</dbReference>
<dbReference type="EMBL" id="JBHMAG010000009">
    <property type="protein sequence ID" value="MFB9752092.1"/>
    <property type="molecule type" value="Genomic_DNA"/>
</dbReference>
<keyword evidence="3" id="KW-0813">Transport</keyword>
<sequence>MVESADVRCGNGSSRLPGNEVVSSNGRRRASMTMTAWNGKAARVALLAAAIAMTAGCSKGSTKAEPGTDPGKAPEAGKESVTLKIMWFNTLVAKEAVEQFIAAPVKQKYPNIAIEFVEVKPGASLPDLITSGQGVPDLVITDYPNLSTAIDLKYPVDLNEPLKQSKVDLNGMEADPLDGVRALGAKGELYGLPIYMDKYMMFYNKDIFDRFAIPYPTGEMSYTDLMSLVKRLSRTEAGVQYVGYRWGDLYTVGFQLGLPVLNVKTGKADLQTEGWKRALSLVKEWVDTGADNKITHEHFFKEKRLAIYPQWMGAAYGLIAQEGGSLNWDLAPMPYSSDQPKTSGPAKPLYLLASAAGKHKEQAIAALSYIATSPEAQLLLSQNGRISVLKDKAIRQQFGTKLPLLQGKNTAAVFQYPFGKLPNTTAYESQAWDGLDTAPPAIIGGADVNTALRAAEEKANKDIDTYLSGRK</sequence>